<sequence length="369" mass="39183">MCTAALPATAAPRYALTDTATLIPGHTFQAVALNDRGALVGTRGDGHAVIVTPGQGEPIDIGTLPSQSPGFETRPVPAAINNYGQVSGTVYYNTTENDPPVIVRGFLYTPGVGMTDIGLLPTQYLPTTYGVGLNDHGVVLGMSVGGSRWETITFSLGRGLEVLPTALDVQPEGINDRGQILGTLLTNAQQASYIYHRGTVTEIQGAGAVYVYAHDINDRGWVTGGMSRDRVRGQAFLYKPGTGIVDLMAGGANDGFINTGGLALNNRGQVVGSGWTGSDTAGFYFDEETGIVRLSKLVEPADMVGWRLWDAFAINDRGQILAYGLRDGSNQTTVVLLTPVKKAGHDPDHDHHDHHDGRDRGHGHSPRGR</sequence>
<evidence type="ECO:0000313" key="2">
    <source>
        <dbReference type="EMBL" id="ARN21724.1"/>
    </source>
</evidence>
<evidence type="ECO:0000256" key="1">
    <source>
        <dbReference type="SAM" id="MobiDB-lite"/>
    </source>
</evidence>
<dbReference type="KEGG" id="rgu:A4W93_18500"/>
<proteinExistence type="predicted"/>
<name>A0A1W6LBU7_9BURK</name>
<evidence type="ECO:0008006" key="4">
    <source>
        <dbReference type="Google" id="ProtNLM"/>
    </source>
</evidence>
<feature type="compositionally biased region" description="Basic and acidic residues" evidence="1">
    <location>
        <begin position="343"/>
        <end position="362"/>
    </location>
</feature>
<reference evidence="2 3" key="1">
    <citation type="submission" date="2016-04" db="EMBL/GenBank/DDBJ databases">
        <title>Complete genome sequence of natural rubber-degrading, novel Gram-negative bacterium, Rhizobacter gummiphilus strain NS21.</title>
        <authorList>
            <person name="Tabata M."/>
            <person name="Kasai D."/>
            <person name="Fukuda M."/>
        </authorList>
    </citation>
    <scope>NUCLEOTIDE SEQUENCE [LARGE SCALE GENOMIC DNA]</scope>
    <source>
        <strain evidence="2 3">NS21</strain>
    </source>
</reference>
<protein>
    <recommendedName>
        <fullName evidence="4">HAF repeat-containing protein</fullName>
    </recommendedName>
</protein>
<keyword evidence="3" id="KW-1185">Reference proteome</keyword>
<evidence type="ECO:0000313" key="3">
    <source>
        <dbReference type="Proteomes" id="UP000193427"/>
    </source>
</evidence>
<organism evidence="2 3">
    <name type="scientific">Piscinibacter gummiphilus</name>
    <dbReference type="NCBI Taxonomy" id="946333"/>
    <lineage>
        <taxon>Bacteria</taxon>
        <taxon>Pseudomonadati</taxon>
        <taxon>Pseudomonadota</taxon>
        <taxon>Betaproteobacteria</taxon>
        <taxon>Burkholderiales</taxon>
        <taxon>Sphaerotilaceae</taxon>
        <taxon>Piscinibacter</taxon>
    </lineage>
</organism>
<feature type="region of interest" description="Disordered" evidence="1">
    <location>
        <begin position="342"/>
        <end position="369"/>
    </location>
</feature>
<gene>
    <name evidence="2" type="ORF">A4W93_18500</name>
</gene>
<dbReference type="Proteomes" id="UP000193427">
    <property type="component" value="Chromosome"/>
</dbReference>
<dbReference type="AlphaFoldDB" id="A0A1W6LBU7"/>
<dbReference type="EMBL" id="CP015118">
    <property type="protein sequence ID" value="ARN21724.1"/>
    <property type="molecule type" value="Genomic_DNA"/>
</dbReference>
<dbReference type="STRING" id="946333.A4W93_18500"/>
<accession>A0A1W6LBU7</accession>